<comment type="caution">
    <text evidence="2">The sequence shown here is derived from an EMBL/GenBank/DDBJ whole genome shotgun (WGS) entry which is preliminary data.</text>
</comment>
<sequence length="343" mass="36741">MAAARLREFLHRDNHITVCPGVYDGFTARIALREKFECLYMTGAGTSVSRLGMPDLGILTMNDMVSNASMIASLDRKVPLIADADTGFGGPIMVARTVKSYISAGVAGLHLEDQVLSKRCGHLMGKEIVDEETFLARIRAAVIARGEMKADVGEAAGDIVIIARTDALQLLGLDVAVRRLQMAIDLGADVAFLEGPTSVEQCRLAVKKLAPTPVLLNMVPGGVTPNLTAAEAREAGFKLIIYPGLMLSAVYEACASVSAELKSTGAVRRSEGQENMSPKAVFTVCGLDECIELDKKAGGHSYENGGYKSDQGNPTWQLQSGEMPNFGNKAMWLDLNQYPQNSS</sequence>
<dbReference type="InterPro" id="IPR040442">
    <property type="entry name" value="Pyrv_kinase-like_dom_sf"/>
</dbReference>
<protein>
    <submittedName>
        <fullName evidence="2">Phosphoenolpyruvate/pyruvate domain-containing protein</fullName>
    </submittedName>
</protein>
<dbReference type="CDD" id="cd00377">
    <property type="entry name" value="ICL_PEPM"/>
    <property type="match status" value="1"/>
</dbReference>
<dbReference type="InterPro" id="IPR039556">
    <property type="entry name" value="ICL/PEPM"/>
</dbReference>
<dbReference type="SUPFAM" id="SSF51621">
    <property type="entry name" value="Phosphoenolpyruvate/pyruvate domain"/>
    <property type="match status" value="1"/>
</dbReference>
<dbReference type="PANTHER" id="PTHR42905:SF2">
    <property type="entry name" value="PHOSPHOENOLPYRUVATE CARBOXYLASE FAMILY PROTEIN"/>
    <property type="match status" value="1"/>
</dbReference>
<dbReference type="Pfam" id="PF13714">
    <property type="entry name" value="PEP_mutase"/>
    <property type="match status" value="1"/>
</dbReference>
<evidence type="ECO:0000313" key="3">
    <source>
        <dbReference type="Proteomes" id="UP001465668"/>
    </source>
</evidence>
<accession>A0ABR2XQ22</accession>
<keyword evidence="3" id="KW-1185">Reference proteome</keyword>
<dbReference type="InterPro" id="IPR018523">
    <property type="entry name" value="Isocitrate_lyase_ph_CS"/>
</dbReference>
<comment type="catalytic activity">
    <reaction evidence="1">
        <text>(2S,3R)-3-hydroxybutane-1,2,3-tricarboxylate = pyruvate + succinate</text>
        <dbReference type="Rhea" id="RHEA:16809"/>
        <dbReference type="ChEBI" id="CHEBI:15361"/>
        <dbReference type="ChEBI" id="CHEBI:30031"/>
        <dbReference type="ChEBI" id="CHEBI:57429"/>
        <dbReference type="EC" id="4.1.3.30"/>
    </reaction>
</comment>
<evidence type="ECO:0000313" key="2">
    <source>
        <dbReference type="EMBL" id="KAK9775906.1"/>
    </source>
</evidence>
<dbReference type="InterPro" id="IPR015813">
    <property type="entry name" value="Pyrv/PenolPyrv_kinase-like_dom"/>
</dbReference>
<dbReference type="PROSITE" id="PS00161">
    <property type="entry name" value="ISOCITRATE_LYASE"/>
    <property type="match status" value="1"/>
</dbReference>
<name>A0ABR2XQ22_9PEZI</name>
<evidence type="ECO:0000256" key="1">
    <source>
        <dbReference type="ARBA" id="ARBA00001050"/>
    </source>
</evidence>
<dbReference type="Proteomes" id="UP001465668">
    <property type="component" value="Unassembled WGS sequence"/>
</dbReference>
<proteinExistence type="predicted"/>
<dbReference type="PANTHER" id="PTHR42905">
    <property type="entry name" value="PHOSPHOENOLPYRUVATE CARBOXYLASE"/>
    <property type="match status" value="1"/>
</dbReference>
<reference evidence="2 3" key="1">
    <citation type="submission" date="2024-02" db="EMBL/GenBank/DDBJ databases">
        <title>First draft genome assembly of two strains of Seiridium cardinale.</title>
        <authorList>
            <person name="Emiliani G."/>
            <person name="Scali E."/>
        </authorList>
    </citation>
    <scope>NUCLEOTIDE SEQUENCE [LARGE SCALE GENOMIC DNA]</scope>
    <source>
        <strain evidence="2 3">BM-138-000479</strain>
    </source>
</reference>
<dbReference type="Gene3D" id="3.20.20.60">
    <property type="entry name" value="Phosphoenolpyruvate-binding domains"/>
    <property type="match status" value="1"/>
</dbReference>
<organism evidence="2 3">
    <name type="scientific">Seiridium cardinale</name>
    <dbReference type="NCBI Taxonomy" id="138064"/>
    <lineage>
        <taxon>Eukaryota</taxon>
        <taxon>Fungi</taxon>
        <taxon>Dikarya</taxon>
        <taxon>Ascomycota</taxon>
        <taxon>Pezizomycotina</taxon>
        <taxon>Sordariomycetes</taxon>
        <taxon>Xylariomycetidae</taxon>
        <taxon>Amphisphaeriales</taxon>
        <taxon>Sporocadaceae</taxon>
        <taxon>Seiridium</taxon>
    </lineage>
</organism>
<dbReference type="EMBL" id="JARVKM010000031">
    <property type="protein sequence ID" value="KAK9775906.1"/>
    <property type="molecule type" value="Genomic_DNA"/>
</dbReference>
<gene>
    <name evidence="2" type="ORF">SCAR479_07431</name>
</gene>